<accession>F4RET6</accession>
<dbReference type="HOGENOM" id="CLU_002929_1_1_1"/>
<name>F4RET6_MELLP</name>
<dbReference type="InterPro" id="IPR013497">
    <property type="entry name" value="Topo_IA_cen"/>
</dbReference>
<feature type="compositionally biased region" description="Gly residues" evidence="11">
    <location>
        <begin position="675"/>
        <end position="689"/>
    </location>
</feature>
<evidence type="ECO:0000256" key="6">
    <source>
        <dbReference type="ARBA" id="ARBA00022833"/>
    </source>
</evidence>
<feature type="region of interest" description="Disordered" evidence="11">
    <location>
        <begin position="609"/>
        <end position="733"/>
    </location>
</feature>
<dbReference type="GO" id="GO:0031422">
    <property type="term" value="C:RecQ family helicase-topoisomerase III complex"/>
    <property type="evidence" value="ECO:0007669"/>
    <property type="project" value="TreeGrafter"/>
</dbReference>
<dbReference type="Gene3D" id="2.70.20.10">
    <property type="entry name" value="Topoisomerase I, domain 3"/>
    <property type="match status" value="1"/>
</dbReference>
<dbReference type="InterPro" id="IPR006171">
    <property type="entry name" value="TOPRIM_dom"/>
</dbReference>
<organism evidence="15">
    <name type="scientific">Melampsora larici-populina (strain 98AG31 / pathotype 3-4-7)</name>
    <name type="common">Poplar leaf rust fungus</name>
    <dbReference type="NCBI Taxonomy" id="747676"/>
    <lineage>
        <taxon>Eukaryota</taxon>
        <taxon>Fungi</taxon>
        <taxon>Dikarya</taxon>
        <taxon>Basidiomycota</taxon>
        <taxon>Pucciniomycotina</taxon>
        <taxon>Pucciniomycetes</taxon>
        <taxon>Pucciniales</taxon>
        <taxon>Melampsoraceae</taxon>
        <taxon>Melampsora</taxon>
    </lineage>
</organism>
<dbReference type="EMBL" id="GL883098">
    <property type="protein sequence ID" value="EGG09158.1"/>
    <property type="molecule type" value="Genomic_DNA"/>
</dbReference>
<dbReference type="InterPro" id="IPR000380">
    <property type="entry name" value="Topo_IA"/>
</dbReference>
<dbReference type="GO" id="GO:0046872">
    <property type="term" value="F:metal ion binding"/>
    <property type="evidence" value="ECO:0007669"/>
    <property type="project" value="UniProtKB-KW"/>
</dbReference>
<dbReference type="FunFam" id="3.40.50.140:FF:000005">
    <property type="entry name" value="DNA topoisomerase"/>
    <property type="match status" value="1"/>
</dbReference>
<dbReference type="InterPro" id="IPR003602">
    <property type="entry name" value="Topo_IA_DNA-bd_dom"/>
</dbReference>
<keyword evidence="15" id="KW-1185">Reference proteome</keyword>
<feature type="non-terminal residue" evidence="14">
    <location>
        <position position="1"/>
    </location>
</feature>
<dbReference type="GO" id="GO:0005634">
    <property type="term" value="C:nucleus"/>
    <property type="evidence" value="ECO:0007669"/>
    <property type="project" value="TreeGrafter"/>
</dbReference>
<dbReference type="GO" id="GO:0003677">
    <property type="term" value="F:DNA binding"/>
    <property type="evidence" value="ECO:0007669"/>
    <property type="project" value="UniProtKB-KW"/>
</dbReference>
<dbReference type="SMART" id="SM00436">
    <property type="entry name" value="TOP1Bc"/>
    <property type="match status" value="1"/>
</dbReference>
<feature type="domain" description="Toprim" evidence="12">
    <location>
        <begin position="1"/>
        <end position="147"/>
    </location>
</feature>
<dbReference type="VEuPathDB" id="FungiDB:MELLADRAFT_34533"/>
<sequence length="749" mass="83342">QVLCVAEKPSIARAITEILSSNQFQTRQSPNKYVKNFDFTYRLPPSTQQISFTVTSVLGHLTQSDFDAHHKKWSNCDPFALFDAPIERFVTPEHKGIERNLQAEARGSDRLMIWTDCDREGEHIGSEIKSVCLKANRNLTVSRARFSAIIPAQIHNACRTAGELDMKQANAVETRMELDLRIGAALTRQQTLGLQPRFPQIETVISYGPCQFPTLGFVVDQYDKVAAFVPETFWYIHVTLERENVSVEFKWKRNRLFDHHTAFALYEMCADEPEATIQNVAVKPATKWKPLPLTTVELQKTGSRLLHLTPKTILDIAEKLYIRGLVSYPRTETDQFDPAFDHQALIEKQINDASWGGFASRLKNEGAFQLPRNGKKNDKAHPPIHPTAHANDLASDEKRVYELITRRYLACCSKNAIGKTTTIDVLIAEEEFTATGLVILERNYLEVYIYDKWSGNTLPDFQVGEKFLPSVCELNEGTTTRPNLLTEADLVGLMDKNGIGTDATIAEHIARIIDRSYVFKSREGNVQYLLPSTLGIGLVEGYNAIGLDKSLSKPQLRRETEHRMSQICEGSKSKHEVLHQTIEEYREVFMRSKLAFNLIAATVGKYMNPPDDADGDDHDDHDGNDGNEGGGRGGRRGRGADNNRRGNRRGGGAGRGGAAAAGNRSTDDDSEGDGRPGGGRGNGRGGTGTRGSRATTRKTTTARASKANTGKGRADTEEQGDSMARWTSQKPCPPYTKYRILAIHVFSRA</sequence>
<dbReference type="InterPro" id="IPR013826">
    <property type="entry name" value="Topo_IA_cen_sub3"/>
</dbReference>
<evidence type="ECO:0000256" key="10">
    <source>
        <dbReference type="RuleBase" id="RU362092"/>
    </source>
</evidence>
<proteinExistence type="inferred from homology"/>
<evidence type="ECO:0000256" key="4">
    <source>
        <dbReference type="ARBA" id="ARBA00012891"/>
    </source>
</evidence>
<dbReference type="GO" id="GO:0006281">
    <property type="term" value="P:DNA repair"/>
    <property type="evidence" value="ECO:0007669"/>
    <property type="project" value="TreeGrafter"/>
</dbReference>
<dbReference type="GO" id="GO:0003917">
    <property type="term" value="F:DNA topoisomerase type I (single strand cut, ATP-independent) activity"/>
    <property type="evidence" value="ECO:0007669"/>
    <property type="project" value="UniProtKB-EC"/>
</dbReference>
<evidence type="ECO:0000313" key="15">
    <source>
        <dbReference type="Proteomes" id="UP000001072"/>
    </source>
</evidence>
<keyword evidence="5" id="KW-0479">Metal-binding</keyword>
<feature type="compositionally biased region" description="Low complexity" evidence="11">
    <location>
        <begin position="690"/>
        <end position="709"/>
    </location>
</feature>
<comment type="catalytic activity">
    <reaction evidence="1 10">
        <text>ATP-independent breakage of single-stranded DNA, followed by passage and rejoining.</text>
        <dbReference type="EC" id="5.6.2.1"/>
    </reaction>
</comment>
<dbReference type="eggNOG" id="KOG1956">
    <property type="taxonomic scope" value="Eukaryota"/>
</dbReference>
<evidence type="ECO:0000259" key="12">
    <source>
        <dbReference type="PROSITE" id="PS50880"/>
    </source>
</evidence>
<comment type="similarity">
    <text evidence="3 10">Belongs to the type IA topoisomerase family.</text>
</comment>
<evidence type="ECO:0000256" key="7">
    <source>
        <dbReference type="ARBA" id="ARBA00023029"/>
    </source>
</evidence>
<dbReference type="FunCoup" id="F4RET6">
    <property type="interactions" value="755"/>
</dbReference>
<dbReference type="Gene3D" id="3.40.50.140">
    <property type="match status" value="1"/>
</dbReference>
<evidence type="ECO:0000259" key="13">
    <source>
        <dbReference type="PROSITE" id="PS52039"/>
    </source>
</evidence>
<dbReference type="Proteomes" id="UP000001072">
    <property type="component" value="Unassembled WGS sequence"/>
</dbReference>
<dbReference type="AlphaFoldDB" id="F4RET6"/>
<evidence type="ECO:0000256" key="1">
    <source>
        <dbReference type="ARBA" id="ARBA00000213"/>
    </source>
</evidence>
<keyword evidence="6" id="KW-0862">Zinc</keyword>
<dbReference type="FunFam" id="1.10.290.10:FF:000003">
    <property type="entry name" value="DNA topoisomerase"/>
    <property type="match status" value="1"/>
</dbReference>
<keyword evidence="9 10" id="KW-0413">Isomerase</keyword>
<dbReference type="CDD" id="cd00186">
    <property type="entry name" value="TOP1Ac"/>
    <property type="match status" value="1"/>
</dbReference>
<dbReference type="RefSeq" id="XP_007407518.1">
    <property type="nucleotide sequence ID" value="XM_007407456.1"/>
</dbReference>
<reference evidence="15" key="1">
    <citation type="journal article" date="2011" name="Proc. Natl. Acad. Sci. U.S.A.">
        <title>Obligate biotrophy features unraveled by the genomic analysis of rust fungi.</title>
        <authorList>
            <person name="Duplessis S."/>
            <person name="Cuomo C.A."/>
            <person name="Lin Y.-C."/>
            <person name="Aerts A."/>
            <person name="Tisserant E."/>
            <person name="Veneault-Fourrey C."/>
            <person name="Joly D.L."/>
            <person name="Hacquard S."/>
            <person name="Amselem J."/>
            <person name="Cantarel B.L."/>
            <person name="Chiu R."/>
            <person name="Coutinho P.M."/>
            <person name="Feau N."/>
            <person name="Field M."/>
            <person name="Frey P."/>
            <person name="Gelhaye E."/>
            <person name="Goldberg J."/>
            <person name="Grabherr M.G."/>
            <person name="Kodira C.D."/>
            <person name="Kohler A."/>
            <person name="Kuees U."/>
            <person name="Lindquist E.A."/>
            <person name="Lucas S.M."/>
            <person name="Mago R."/>
            <person name="Mauceli E."/>
            <person name="Morin E."/>
            <person name="Murat C."/>
            <person name="Pangilinan J.L."/>
            <person name="Park R."/>
            <person name="Pearson M."/>
            <person name="Quesneville H."/>
            <person name="Rouhier N."/>
            <person name="Sakthikumar S."/>
            <person name="Salamov A.A."/>
            <person name="Schmutz J."/>
            <person name="Selles B."/>
            <person name="Shapiro H."/>
            <person name="Tanguay P."/>
            <person name="Tuskan G.A."/>
            <person name="Henrissat B."/>
            <person name="Van de Peer Y."/>
            <person name="Rouze P."/>
            <person name="Ellis J.G."/>
            <person name="Dodds P.N."/>
            <person name="Schein J.E."/>
            <person name="Zhong S."/>
            <person name="Hamelin R.C."/>
            <person name="Grigoriev I.V."/>
            <person name="Szabo L.J."/>
            <person name="Martin F."/>
        </authorList>
    </citation>
    <scope>NUCLEOTIDE SEQUENCE [LARGE SCALE GENOMIC DNA]</scope>
    <source>
        <strain evidence="15">98AG31 / pathotype 3-4-7</strain>
    </source>
</reference>
<dbReference type="PROSITE" id="PS50880">
    <property type="entry name" value="TOPRIM"/>
    <property type="match status" value="1"/>
</dbReference>
<dbReference type="KEGG" id="mlr:MELLADRAFT_34533"/>
<feature type="compositionally biased region" description="Gly residues" evidence="11">
    <location>
        <begin position="649"/>
        <end position="659"/>
    </location>
</feature>
<dbReference type="EC" id="5.6.2.1" evidence="4 10"/>
<dbReference type="InterPro" id="IPR023405">
    <property type="entry name" value="Topo_IA_core_domain"/>
</dbReference>
<evidence type="ECO:0000256" key="8">
    <source>
        <dbReference type="ARBA" id="ARBA00023125"/>
    </source>
</evidence>
<dbReference type="STRING" id="747676.F4RET6"/>
<comment type="cofactor">
    <cofactor evidence="2">
        <name>Mg(2+)</name>
        <dbReference type="ChEBI" id="CHEBI:18420"/>
    </cofactor>
</comment>
<dbReference type="CDD" id="cd03362">
    <property type="entry name" value="TOPRIM_TopoIA_TopoIII"/>
    <property type="match status" value="1"/>
</dbReference>
<feature type="domain" description="Topo IA-type catalytic" evidence="13">
    <location>
        <begin position="165"/>
        <end position="589"/>
    </location>
</feature>
<dbReference type="InParanoid" id="F4RET6"/>
<dbReference type="SMART" id="SM00437">
    <property type="entry name" value="TOP1Ac"/>
    <property type="match status" value="1"/>
</dbReference>
<dbReference type="GeneID" id="18927395"/>
<evidence type="ECO:0000256" key="3">
    <source>
        <dbReference type="ARBA" id="ARBA00009446"/>
    </source>
</evidence>
<dbReference type="SUPFAM" id="SSF56712">
    <property type="entry name" value="Prokaryotic type I DNA topoisomerase"/>
    <property type="match status" value="1"/>
</dbReference>
<dbReference type="Pfam" id="PF01751">
    <property type="entry name" value="Toprim"/>
    <property type="match status" value="1"/>
</dbReference>
<gene>
    <name evidence="14" type="ORF">MELLADRAFT_34533</name>
</gene>
<evidence type="ECO:0000256" key="11">
    <source>
        <dbReference type="SAM" id="MobiDB-lite"/>
    </source>
</evidence>
<dbReference type="Gene3D" id="1.10.290.10">
    <property type="entry name" value="Topoisomerase I, domain 4"/>
    <property type="match status" value="1"/>
</dbReference>
<dbReference type="Gene3D" id="1.10.460.10">
    <property type="entry name" value="Topoisomerase I, domain 2"/>
    <property type="match status" value="1"/>
</dbReference>
<keyword evidence="7 10" id="KW-0799">Topoisomerase</keyword>
<dbReference type="PRINTS" id="PR00417">
    <property type="entry name" value="PRTPISMRASEI"/>
</dbReference>
<evidence type="ECO:0000256" key="2">
    <source>
        <dbReference type="ARBA" id="ARBA00001946"/>
    </source>
</evidence>
<dbReference type="PANTHER" id="PTHR11390:SF21">
    <property type="entry name" value="DNA TOPOISOMERASE 3-ALPHA"/>
    <property type="match status" value="1"/>
</dbReference>
<dbReference type="OrthoDB" id="430051at2759"/>
<comment type="function">
    <text evidence="10">Introduces a single-strand break via transesterification at a target site in duplex DNA. Releases the supercoiling and torsional tension of DNA introduced during the DNA replication and transcription by transiently cleaving and rejoining one strand of the DNA duplex. The scissile phosphodiester is attacked by the catalytic tyrosine of the enzyme, resulting in the formation of a DNA-(5'-phosphotyrosyl)-enzyme intermediate and the expulsion of a 3'-OH DNA strand.</text>
</comment>
<dbReference type="PANTHER" id="PTHR11390">
    <property type="entry name" value="PROKARYOTIC DNA TOPOISOMERASE"/>
    <property type="match status" value="1"/>
</dbReference>
<dbReference type="Pfam" id="PF01131">
    <property type="entry name" value="Topoisom_bac"/>
    <property type="match status" value="1"/>
</dbReference>
<dbReference type="GO" id="GO:0006265">
    <property type="term" value="P:DNA topological change"/>
    <property type="evidence" value="ECO:0007669"/>
    <property type="project" value="InterPro"/>
</dbReference>
<keyword evidence="8 10" id="KW-0238">DNA-binding</keyword>
<dbReference type="InterPro" id="IPR003601">
    <property type="entry name" value="Topo_IA_2"/>
</dbReference>
<dbReference type="PROSITE" id="PS52039">
    <property type="entry name" value="TOPO_IA_2"/>
    <property type="match status" value="1"/>
</dbReference>
<dbReference type="InterPro" id="IPR013824">
    <property type="entry name" value="Topo_IA_cen_sub1"/>
</dbReference>
<dbReference type="InterPro" id="IPR034144">
    <property type="entry name" value="TOPRIM_TopoIII"/>
</dbReference>
<evidence type="ECO:0000256" key="9">
    <source>
        <dbReference type="ARBA" id="ARBA00023235"/>
    </source>
</evidence>
<dbReference type="SMART" id="SM00493">
    <property type="entry name" value="TOPRIM"/>
    <property type="match status" value="1"/>
</dbReference>
<evidence type="ECO:0000313" key="14">
    <source>
        <dbReference type="EMBL" id="EGG09158.1"/>
    </source>
</evidence>
<protein>
    <recommendedName>
        <fullName evidence="4 10">DNA topoisomerase</fullName>
        <ecNumber evidence="4 10">5.6.2.1</ecNumber>
    </recommendedName>
</protein>
<dbReference type="InterPro" id="IPR013825">
    <property type="entry name" value="Topo_IA_cen_sub2"/>
</dbReference>
<evidence type="ECO:0000256" key="5">
    <source>
        <dbReference type="ARBA" id="ARBA00022723"/>
    </source>
</evidence>
<dbReference type="GO" id="GO:0006310">
    <property type="term" value="P:DNA recombination"/>
    <property type="evidence" value="ECO:0007669"/>
    <property type="project" value="TreeGrafter"/>
</dbReference>